<organism evidence="4 5">
    <name type="scientific">Micromonospora echinofusca</name>
    <dbReference type="NCBI Taxonomy" id="47858"/>
    <lineage>
        <taxon>Bacteria</taxon>
        <taxon>Bacillati</taxon>
        <taxon>Actinomycetota</taxon>
        <taxon>Actinomycetes</taxon>
        <taxon>Micromonosporales</taxon>
        <taxon>Micromonosporaceae</taxon>
        <taxon>Micromonospora</taxon>
    </lineage>
</organism>
<dbReference type="Pfam" id="PF02709">
    <property type="entry name" value="Glyco_transf_7C"/>
    <property type="match status" value="1"/>
</dbReference>
<name>A0ABS3VS40_MICEH</name>
<keyword evidence="1" id="KW-0808">Transferase</keyword>
<dbReference type="InterPro" id="IPR027791">
    <property type="entry name" value="Galactosyl_T_C"/>
</dbReference>
<proteinExistence type="predicted"/>
<dbReference type="InterPro" id="IPR029044">
    <property type="entry name" value="Nucleotide-diphossugar_trans"/>
</dbReference>
<evidence type="ECO:0000259" key="2">
    <source>
        <dbReference type="Pfam" id="PF00535"/>
    </source>
</evidence>
<dbReference type="InterPro" id="IPR001173">
    <property type="entry name" value="Glyco_trans_2-like"/>
</dbReference>
<comment type="caution">
    <text evidence="4">The sequence shown here is derived from an EMBL/GenBank/DDBJ whole genome shotgun (WGS) entry which is preliminary data.</text>
</comment>
<evidence type="ECO:0000313" key="5">
    <source>
        <dbReference type="Proteomes" id="UP000823521"/>
    </source>
</evidence>
<dbReference type="Pfam" id="PF00535">
    <property type="entry name" value="Glycos_transf_2"/>
    <property type="match status" value="1"/>
</dbReference>
<dbReference type="Gene3D" id="3.90.550.10">
    <property type="entry name" value="Spore Coat Polysaccharide Biosynthesis Protein SpsA, Chain A"/>
    <property type="match status" value="1"/>
</dbReference>
<dbReference type="PANTHER" id="PTHR43685:SF2">
    <property type="entry name" value="GLYCOSYLTRANSFERASE 2-LIKE DOMAIN-CONTAINING PROTEIN"/>
    <property type="match status" value="1"/>
</dbReference>
<evidence type="ECO:0000259" key="3">
    <source>
        <dbReference type="Pfam" id="PF02709"/>
    </source>
</evidence>
<gene>
    <name evidence="4" type="ORF">GSF22_15145</name>
</gene>
<evidence type="ECO:0000256" key="1">
    <source>
        <dbReference type="ARBA" id="ARBA00022679"/>
    </source>
</evidence>
<feature type="domain" description="Glycosyltransferase 2-like" evidence="2">
    <location>
        <begin position="13"/>
        <end position="116"/>
    </location>
</feature>
<sequence length="446" mass="50108">MTADPRRDAPRLSVTLPVLDNGHLLALALDALTRQTLPADRFEVIVVDDGSEPSLAPVADRFADRLPLTYLRHTPNRGRSVARNRAIGAARGDVVLFLDADQAAHPDLLRRHWEFHAGRDLRPGVLLGRAVHADWAILDALHRGETPTAAMVGDYRGDVRDPLLAAAHHRRDFVRAPWVYGHTNNASVDRASLVAVGGFDEAMVTWGGEDNELFYRLFHHHRRDPDLFALGDDAVSFDLPHFRMVPLLMAQLAENVRYIGTKHPRYDIEFFAYPGPWPASVRRIAWFEDALDAARTHGLARADRLPKDYLAELAGEDCLVTGYGASRLELGAKSVTLDHDAPPDERNLHLAGLLTPFPENWFARVVNVDMWRFWTPEDLSGLLHESLRIGRRVDFVRTERNVGSADLLPLPFVTDLDFLLTTVERYLDVRREQVGDVEIVSVRGAR</sequence>
<dbReference type="InterPro" id="IPR050834">
    <property type="entry name" value="Glycosyltransf_2"/>
</dbReference>
<accession>A0ABS3VS40</accession>
<dbReference type="SUPFAM" id="SSF53448">
    <property type="entry name" value="Nucleotide-diphospho-sugar transferases"/>
    <property type="match status" value="1"/>
</dbReference>
<evidence type="ECO:0000313" key="4">
    <source>
        <dbReference type="EMBL" id="MBO4207336.1"/>
    </source>
</evidence>
<reference evidence="4 5" key="1">
    <citation type="submission" date="2019-12" db="EMBL/GenBank/DDBJ databases">
        <title>Whole genome sequencing of endophytic Actinobacterium Micromonospora sp. MPMI6T.</title>
        <authorList>
            <person name="Evv R."/>
            <person name="Podile A.R."/>
        </authorList>
    </citation>
    <scope>NUCLEOTIDE SEQUENCE [LARGE SCALE GENOMIC DNA]</scope>
    <source>
        <strain evidence="4 5">MPMI6</strain>
    </source>
</reference>
<dbReference type="EMBL" id="WVUH01000117">
    <property type="protein sequence ID" value="MBO4207336.1"/>
    <property type="molecule type" value="Genomic_DNA"/>
</dbReference>
<feature type="domain" description="Galactosyltransferase C-terminal" evidence="3">
    <location>
        <begin position="187"/>
        <end position="221"/>
    </location>
</feature>
<dbReference type="RefSeq" id="WP_208814231.1">
    <property type="nucleotide sequence ID" value="NZ_WVUH01000117.1"/>
</dbReference>
<keyword evidence="5" id="KW-1185">Reference proteome</keyword>
<protein>
    <submittedName>
        <fullName evidence="4">Glycosyltransferase</fullName>
    </submittedName>
</protein>
<dbReference type="PANTHER" id="PTHR43685">
    <property type="entry name" value="GLYCOSYLTRANSFERASE"/>
    <property type="match status" value="1"/>
</dbReference>
<dbReference type="Proteomes" id="UP000823521">
    <property type="component" value="Unassembled WGS sequence"/>
</dbReference>